<organism evidence="2 3">
    <name type="scientific">Paenibacillus terricola</name>
    <dbReference type="NCBI Taxonomy" id="2763503"/>
    <lineage>
        <taxon>Bacteria</taxon>
        <taxon>Bacillati</taxon>
        <taxon>Bacillota</taxon>
        <taxon>Bacilli</taxon>
        <taxon>Bacillales</taxon>
        <taxon>Paenibacillaceae</taxon>
        <taxon>Paenibacillus</taxon>
    </lineage>
</organism>
<evidence type="ECO:0000313" key="3">
    <source>
        <dbReference type="Proteomes" id="UP000609346"/>
    </source>
</evidence>
<evidence type="ECO:0000313" key="2">
    <source>
        <dbReference type="EMBL" id="MBD3919063.1"/>
    </source>
</evidence>
<dbReference type="Pfam" id="PF03781">
    <property type="entry name" value="FGE-sulfatase"/>
    <property type="match status" value="1"/>
</dbReference>
<dbReference type="EMBL" id="JACXZA010000002">
    <property type="protein sequence ID" value="MBD3919063.1"/>
    <property type="molecule type" value="Genomic_DNA"/>
</dbReference>
<dbReference type="SUPFAM" id="SSF56436">
    <property type="entry name" value="C-type lectin-like"/>
    <property type="match status" value="1"/>
</dbReference>
<dbReference type="PANTHER" id="PTHR23150">
    <property type="entry name" value="SULFATASE MODIFYING FACTOR 1, 2"/>
    <property type="match status" value="1"/>
</dbReference>
<dbReference type="Proteomes" id="UP000609346">
    <property type="component" value="Unassembled WGS sequence"/>
</dbReference>
<dbReference type="InterPro" id="IPR042095">
    <property type="entry name" value="SUMF_sf"/>
</dbReference>
<proteinExistence type="predicted"/>
<dbReference type="Gene3D" id="3.90.1580.10">
    <property type="entry name" value="paralog of FGE (formylglycine-generating enzyme)"/>
    <property type="match status" value="1"/>
</dbReference>
<comment type="caution">
    <text evidence="2">The sequence shown here is derived from an EMBL/GenBank/DDBJ whole genome shotgun (WGS) entry which is preliminary data.</text>
</comment>
<protein>
    <submittedName>
        <fullName evidence="2">SUMF1/EgtB/PvdO family nonheme iron enzyme</fullName>
    </submittedName>
</protein>
<dbReference type="RefSeq" id="WP_191203336.1">
    <property type="nucleotide sequence ID" value="NZ_JACXZA010000002.1"/>
</dbReference>
<evidence type="ECO:0000259" key="1">
    <source>
        <dbReference type="Pfam" id="PF03781"/>
    </source>
</evidence>
<feature type="domain" description="Sulfatase-modifying factor enzyme-like" evidence="1">
    <location>
        <begin position="86"/>
        <end position="329"/>
    </location>
</feature>
<dbReference type="PANTHER" id="PTHR23150:SF19">
    <property type="entry name" value="FORMYLGLYCINE-GENERATING ENZYME"/>
    <property type="match status" value="1"/>
</dbReference>
<sequence length="335" mass="37819">MRVQLNSLEDCRGQLNELSDRQAMGLPDGYVVLRHEQLFDSFRSILSLTPAALSALCEDESRPLEERLAAGTLLSLIGDPRINPFAPSMIPIPGGVATLGTAPEEVDDIVERYKETGIIAEWIRKESPMFEVRLSPYAIGQYPVTNLEYWHFVRDNPSAELPTSWVFGRYPAEKANHPVHTVTEGAAEAYCRWLADKTGRAFRLPTEFEWEFAASGSERREFPWGDTFLEDHANTVETGLLASTPVGIFPHGRSPFGVFDMAGNVEEYVACDYRPYPNGEDIQDDLVHSLGTYRIARGGSFTRLRDLARCRRRHGRYPRDIYVMGFRLAEDVIDD</sequence>
<dbReference type="InterPro" id="IPR051043">
    <property type="entry name" value="Sulfatase_Mod_Factor_Kinase"/>
</dbReference>
<dbReference type="InterPro" id="IPR016187">
    <property type="entry name" value="CTDL_fold"/>
</dbReference>
<name>A0ABR8MSV7_9BACL</name>
<dbReference type="InterPro" id="IPR005532">
    <property type="entry name" value="SUMF_dom"/>
</dbReference>
<gene>
    <name evidence="2" type="ORF">H8B09_09880</name>
</gene>
<reference evidence="2 3" key="1">
    <citation type="submission" date="2020-09" db="EMBL/GenBank/DDBJ databases">
        <title>Paenibacillus sp. strain PR3 16S rRNA gene Genome sequencing and assembly.</title>
        <authorList>
            <person name="Kim J."/>
        </authorList>
    </citation>
    <scope>NUCLEOTIDE SEQUENCE [LARGE SCALE GENOMIC DNA]</scope>
    <source>
        <strain evidence="2 3">PR3</strain>
    </source>
</reference>
<accession>A0ABR8MSV7</accession>
<keyword evidence="3" id="KW-1185">Reference proteome</keyword>